<organism evidence="1 2">
    <name type="scientific">Streptacidiphilus alkalitolerans</name>
    <dbReference type="NCBI Taxonomy" id="3342712"/>
    <lineage>
        <taxon>Bacteria</taxon>
        <taxon>Bacillati</taxon>
        <taxon>Actinomycetota</taxon>
        <taxon>Actinomycetes</taxon>
        <taxon>Kitasatosporales</taxon>
        <taxon>Streptomycetaceae</taxon>
        <taxon>Streptacidiphilus</taxon>
    </lineage>
</organism>
<keyword evidence="2" id="KW-1185">Reference proteome</keyword>
<dbReference type="SUPFAM" id="SSF51735">
    <property type="entry name" value="NAD(P)-binding Rossmann-fold domains"/>
    <property type="match status" value="1"/>
</dbReference>
<dbReference type="Proteomes" id="UP001592582">
    <property type="component" value="Unassembled WGS sequence"/>
</dbReference>
<evidence type="ECO:0000313" key="2">
    <source>
        <dbReference type="Proteomes" id="UP001592582"/>
    </source>
</evidence>
<evidence type="ECO:0000313" key="1">
    <source>
        <dbReference type="EMBL" id="MFC1412724.1"/>
    </source>
</evidence>
<dbReference type="InterPro" id="IPR051122">
    <property type="entry name" value="SDR_DHRS6-like"/>
</dbReference>
<dbReference type="Gene3D" id="3.40.50.720">
    <property type="entry name" value="NAD(P)-binding Rossmann-like Domain"/>
    <property type="match status" value="1"/>
</dbReference>
<accession>A0ABV6VG73</accession>
<sequence>MSERVVVIGGTSGIGLAAAEQLLGRGYEVVVAGRDEQRLDSALRQLKDRGVTGRVVDAADEQQLESFFAEVGPFDHLVVTVSVHGGVTSLLDLSAAELRRHSEGKLIPHLLTVRAALGTLRADGSVTLLGAVSSKLSGAGLVALGSTNAAVEQAARVLAAELAPRRVNAVSPGVIDTPWWDWVPEEVRQETLNGACASTALGRPGRPEEVAHAIVYLVENGFTTGVVLPVDGGALLGPVR</sequence>
<dbReference type="CDD" id="cd05233">
    <property type="entry name" value="SDR_c"/>
    <property type="match status" value="1"/>
</dbReference>
<gene>
    <name evidence="1" type="ORF">ACEZDG_25990</name>
</gene>
<reference evidence="1 2" key="1">
    <citation type="submission" date="2024-09" db="EMBL/GenBank/DDBJ databases">
        <authorList>
            <person name="Lee S.D."/>
        </authorList>
    </citation>
    <scope>NUCLEOTIDE SEQUENCE [LARGE SCALE GENOMIC DNA]</scope>
    <source>
        <strain evidence="1 2">N1-1</strain>
    </source>
</reference>
<name>A0ABV6VG73_9ACTN</name>
<dbReference type="PANTHER" id="PTHR43477:SF1">
    <property type="entry name" value="DIHYDROANTICAPSIN 7-DEHYDROGENASE"/>
    <property type="match status" value="1"/>
</dbReference>
<dbReference type="InterPro" id="IPR036291">
    <property type="entry name" value="NAD(P)-bd_dom_sf"/>
</dbReference>
<dbReference type="PRINTS" id="PR00081">
    <property type="entry name" value="GDHRDH"/>
</dbReference>
<dbReference type="Pfam" id="PF13561">
    <property type="entry name" value="adh_short_C2"/>
    <property type="match status" value="1"/>
</dbReference>
<dbReference type="EMBL" id="JBHEZX010000012">
    <property type="protein sequence ID" value="MFC1412724.1"/>
    <property type="molecule type" value="Genomic_DNA"/>
</dbReference>
<protein>
    <submittedName>
        <fullName evidence="1">SDR family oxidoreductase</fullName>
    </submittedName>
</protein>
<dbReference type="PANTHER" id="PTHR43477">
    <property type="entry name" value="DIHYDROANTICAPSIN 7-DEHYDROGENASE"/>
    <property type="match status" value="1"/>
</dbReference>
<proteinExistence type="predicted"/>
<comment type="caution">
    <text evidence="1">The sequence shown here is derived from an EMBL/GenBank/DDBJ whole genome shotgun (WGS) entry which is preliminary data.</text>
</comment>
<dbReference type="InterPro" id="IPR002347">
    <property type="entry name" value="SDR_fam"/>
</dbReference>